<name>F4S2V7_MELLP</name>
<dbReference type="InParanoid" id="F4S2V7"/>
<protein>
    <submittedName>
        <fullName evidence="2">Secreted protein</fullName>
    </submittedName>
</protein>
<accession>F4S2V7</accession>
<sequence length="82" mass="8825">MKLSIVKVILMASVSYSQVFGAMIHVCKSDRGIVPAEGSLTNHVTTKGVIPPEVEGPEWTCSKCQESSFNCVCPPPSPPHQK</sequence>
<gene>
    <name evidence="2" type="ORF">MELLADRAFT_124512</name>
</gene>
<dbReference type="KEGG" id="mlr:MELLADRAFT_124512"/>
<feature type="chain" id="PRO_5003315758" evidence="1">
    <location>
        <begin position="22"/>
        <end position="82"/>
    </location>
</feature>
<keyword evidence="1" id="KW-0732">Signal</keyword>
<dbReference type="HOGENOM" id="CLU_198490_0_1_1"/>
<reference evidence="3" key="1">
    <citation type="journal article" date="2011" name="Proc. Natl. Acad. Sci. U.S.A.">
        <title>Obligate biotrophy features unraveled by the genomic analysis of rust fungi.</title>
        <authorList>
            <person name="Duplessis S."/>
            <person name="Cuomo C.A."/>
            <person name="Lin Y.-C."/>
            <person name="Aerts A."/>
            <person name="Tisserant E."/>
            <person name="Veneault-Fourrey C."/>
            <person name="Joly D.L."/>
            <person name="Hacquard S."/>
            <person name="Amselem J."/>
            <person name="Cantarel B.L."/>
            <person name="Chiu R."/>
            <person name="Coutinho P.M."/>
            <person name="Feau N."/>
            <person name="Field M."/>
            <person name="Frey P."/>
            <person name="Gelhaye E."/>
            <person name="Goldberg J."/>
            <person name="Grabherr M.G."/>
            <person name="Kodira C.D."/>
            <person name="Kohler A."/>
            <person name="Kuees U."/>
            <person name="Lindquist E.A."/>
            <person name="Lucas S.M."/>
            <person name="Mago R."/>
            <person name="Mauceli E."/>
            <person name="Morin E."/>
            <person name="Murat C."/>
            <person name="Pangilinan J.L."/>
            <person name="Park R."/>
            <person name="Pearson M."/>
            <person name="Quesneville H."/>
            <person name="Rouhier N."/>
            <person name="Sakthikumar S."/>
            <person name="Salamov A.A."/>
            <person name="Schmutz J."/>
            <person name="Selles B."/>
            <person name="Shapiro H."/>
            <person name="Tanguay P."/>
            <person name="Tuskan G.A."/>
            <person name="Henrissat B."/>
            <person name="Van de Peer Y."/>
            <person name="Rouze P."/>
            <person name="Ellis J.G."/>
            <person name="Dodds P.N."/>
            <person name="Schein J.E."/>
            <person name="Zhong S."/>
            <person name="Hamelin R.C."/>
            <person name="Grigoriev I.V."/>
            <person name="Szabo L.J."/>
            <person name="Martin F."/>
        </authorList>
    </citation>
    <scope>NUCLEOTIDE SEQUENCE [LARGE SCALE GENOMIC DNA]</scope>
    <source>
        <strain evidence="3">98AG31 / pathotype 3-4-7</strain>
    </source>
</reference>
<evidence type="ECO:0000313" key="3">
    <source>
        <dbReference type="Proteomes" id="UP000001072"/>
    </source>
</evidence>
<dbReference type="AlphaFoldDB" id="F4S2V7"/>
<dbReference type="VEuPathDB" id="FungiDB:MELLADRAFT_124512"/>
<organism evidence="3">
    <name type="scientific">Melampsora larici-populina (strain 98AG31 / pathotype 3-4-7)</name>
    <name type="common">Poplar leaf rust fungus</name>
    <dbReference type="NCBI Taxonomy" id="747676"/>
    <lineage>
        <taxon>Eukaryota</taxon>
        <taxon>Fungi</taxon>
        <taxon>Dikarya</taxon>
        <taxon>Basidiomycota</taxon>
        <taxon>Pucciniomycotina</taxon>
        <taxon>Pucciniomycetes</taxon>
        <taxon>Pucciniales</taxon>
        <taxon>Melampsoraceae</taxon>
        <taxon>Melampsora</taxon>
    </lineage>
</organism>
<feature type="signal peptide" evidence="1">
    <location>
        <begin position="1"/>
        <end position="21"/>
    </location>
</feature>
<dbReference type="Proteomes" id="UP000001072">
    <property type="component" value="Unassembled WGS sequence"/>
</dbReference>
<dbReference type="GeneID" id="18926799"/>
<evidence type="ECO:0000313" key="2">
    <source>
        <dbReference type="EMBL" id="EGG01123.1"/>
    </source>
</evidence>
<dbReference type="RefSeq" id="XP_007415723.1">
    <property type="nucleotide sequence ID" value="XM_007415661.1"/>
</dbReference>
<keyword evidence="3" id="KW-1185">Reference proteome</keyword>
<evidence type="ECO:0000256" key="1">
    <source>
        <dbReference type="SAM" id="SignalP"/>
    </source>
</evidence>
<proteinExistence type="predicted"/>
<dbReference type="EMBL" id="GL883141">
    <property type="protein sequence ID" value="EGG01123.1"/>
    <property type="molecule type" value="Genomic_DNA"/>
</dbReference>